<name>A0A1I1JNF4_9RHOB</name>
<gene>
    <name evidence="1" type="ORF">SAMN04488094_105201</name>
</gene>
<organism evidence="1 2">
    <name type="scientific">Tropicimonas isoalkanivorans</name>
    <dbReference type="NCBI Taxonomy" id="441112"/>
    <lineage>
        <taxon>Bacteria</taxon>
        <taxon>Pseudomonadati</taxon>
        <taxon>Pseudomonadota</taxon>
        <taxon>Alphaproteobacteria</taxon>
        <taxon>Rhodobacterales</taxon>
        <taxon>Roseobacteraceae</taxon>
        <taxon>Tropicimonas</taxon>
    </lineage>
</organism>
<evidence type="ECO:0000313" key="1">
    <source>
        <dbReference type="EMBL" id="SFC50149.1"/>
    </source>
</evidence>
<dbReference type="Proteomes" id="UP000198728">
    <property type="component" value="Unassembled WGS sequence"/>
</dbReference>
<keyword evidence="2" id="KW-1185">Reference proteome</keyword>
<dbReference type="AlphaFoldDB" id="A0A1I1JNF4"/>
<evidence type="ECO:0000313" key="2">
    <source>
        <dbReference type="Proteomes" id="UP000198728"/>
    </source>
</evidence>
<accession>A0A1I1JNF4</accession>
<proteinExistence type="predicted"/>
<dbReference type="EMBL" id="FOLG01000005">
    <property type="protein sequence ID" value="SFC50149.1"/>
    <property type="molecule type" value="Genomic_DNA"/>
</dbReference>
<reference evidence="1 2" key="1">
    <citation type="submission" date="2016-10" db="EMBL/GenBank/DDBJ databases">
        <authorList>
            <person name="de Groot N.N."/>
        </authorList>
    </citation>
    <scope>NUCLEOTIDE SEQUENCE [LARGE SCALE GENOMIC DNA]</scope>
    <source>
        <strain evidence="1 2">DSM 19548</strain>
    </source>
</reference>
<dbReference type="STRING" id="441112.SAMN04488094_105201"/>
<protein>
    <submittedName>
        <fullName evidence="1">Uncharacterized protein</fullName>
    </submittedName>
</protein>
<sequence length="98" mass="10606">MYGGVLGDAPQRSLERSLDWVDWLRTHPFAKIIEVRGQPVGHVRLHSLSVCRRSQGAVGYGAVFERVPGYGIPGGARVAGRWTTPSAPWGCIASICGF</sequence>